<reference evidence="6 7" key="1">
    <citation type="submission" date="2018-07" db="EMBL/GenBank/DDBJ databases">
        <title>Genomic Encyclopedia of Type Strains, Phase IV (KMG-IV): sequencing the most valuable type-strain genomes for metagenomic binning, comparative biology and taxonomic classification.</title>
        <authorList>
            <person name="Goeker M."/>
        </authorList>
    </citation>
    <scope>NUCLEOTIDE SEQUENCE [LARGE SCALE GENOMIC DNA]</scope>
    <source>
        <strain evidence="6 7">DSM 4134</strain>
    </source>
</reference>
<comment type="caution">
    <text evidence="6">The sequence shown here is derived from an EMBL/GenBank/DDBJ whole genome shotgun (WGS) entry which is preliminary data.</text>
</comment>
<dbReference type="SUPFAM" id="SSF48498">
    <property type="entry name" value="Tetracyclin repressor-like, C-terminal domain"/>
    <property type="match status" value="1"/>
</dbReference>
<feature type="DNA-binding region" description="H-T-H motif" evidence="4">
    <location>
        <begin position="29"/>
        <end position="48"/>
    </location>
</feature>
<dbReference type="SUPFAM" id="SSF46689">
    <property type="entry name" value="Homeodomain-like"/>
    <property type="match status" value="1"/>
</dbReference>
<sequence>MPRTKRFDEEEVLTKAMRLFWKQGYAATSVQDLVAHLGINRASLYDTFGDKDRLFKQSFELYRKQSIQSIKKLFDEYSDVKEGFSRLFAQAIEEALEDKDKKGCFAVNTTTELVPNDASCQEILEANRLAFERLFYDYLHTGQQSGQLDGKNLRVLASMLYVTYNGLLVVTKIHTSKHELLEAANLTLSLLG</sequence>
<dbReference type="EMBL" id="QREG01000001">
    <property type="protein sequence ID" value="REE05493.1"/>
    <property type="molecule type" value="Genomic_DNA"/>
</dbReference>
<name>A0A3D9LI34_MARFU</name>
<dbReference type="Gene3D" id="1.10.10.60">
    <property type="entry name" value="Homeodomain-like"/>
    <property type="match status" value="1"/>
</dbReference>
<evidence type="ECO:0000256" key="4">
    <source>
        <dbReference type="PROSITE-ProRule" id="PRU00335"/>
    </source>
</evidence>
<dbReference type="GO" id="GO:0003677">
    <property type="term" value="F:DNA binding"/>
    <property type="evidence" value="ECO:0007669"/>
    <property type="project" value="UniProtKB-UniRule"/>
</dbReference>
<dbReference type="AlphaFoldDB" id="A0A3D9LI34"/>
<dbReference type="Pfam" id="PF00440">
    <property type="entry name" value="TetR_N"/>
    <property type="match status" value="1"/>
</dbReference>
<dbReference type="InterPro" id="IPR001647">
    <property type="entry name" value="HTH_TetR"/>
</dbReference>
<keyword evidence="2 4" id="KW-0238">DNA-binding</keyword>
<organism evidence="6 7">
    <name type="scientific">Marinoscillum furvescens DSM 4134</name>
    <dbReference type="NCBI Taxonomy" id="1122208"/>
    <lineage>
        <taxon>Bacteria</taxon>
        <taxon>Pseudomonadati</taxon>
        <taxon>Bacteroidota</taxon>
        <taxon>Cytophagia</taxon>
        <taxon>Cytophagales</taxon>
        <taxon>Reichenbachiellaceae</taxon>
        <taxon>Marinoscillum</taxon>
    </lineage>
</organism>
<dbReference type="RefSeq" id="WP_115866020.1">
    <property type="nucleotide sequence ID" value="NZ_QREG01000001.1"/>
</dbReference>
<evidence type="ECO:0000256" key="3">
    <source>
        <dbReference type="ARBA" id="ARBA00023163"/>
    </source>
</evidence>
<dbReference type="PRINTS" id="PR00455">
    <property type="entry name" value="HTHTETR"/>
</dbReference>
<dbReference type="InterPro" id="IPR009057">
    <property type="entry name" value="Homeodomain-like_sf"/>
</dbReference>
<protein>
    <submittedName>
        <fullName evidence="6">TetR family transcriptional regulator</fullName>
    </submittedName>
</protein>
<dbReference type="OrthoDB" id="9795242at2"/>
<evidence type="ECO:0000259" key="5">
    <source>
        <dbReference type="PROSITE" id="PS50977"/>
    </source>
</evidence>
<dbReference type="PANTHER" id="PTHR47506">
    <property type="entry name" value="TRANSCRIPTIONAL REGULATORY PROTEIN"/>
    <property type="match status" value="1"/>
</dbReference>
<feature type="domain" description="HTH tetR-type" evidence="5">
    <location>
        <begin position="6"/>
        <end position="66"/>
    </location>
</feature>
<gene>
    <name evidence="6" type="ORF">C7460_1018</name>
</gene>
<evidence type="ECO:0000256" key="1">
    <source>
        <dbReference type="ARBA" id="ARBA00023015"/>
    </source>
</evidence>
<dbReference type="InterPro" id="IPR036271">
    <property type="entry name" value="Tet_transcr_reg_TetR-rel_C_sf"/>
</dbReference>
<dbReference type="Proteomes" id="UP000256779">
    <property type="component" value="Unassembled WGS sequence"/>
</dbReference>
<accession>A0A3D9LI34</accession>
<keyword evidence="1" id="KW-0805">Transcription regulation</keyword>
<evidence type="ECO:0000313" key="6">
    <source>
        <dbReference type="EMBL" id="REE05493.1"/>
    </source>
</evidence>
<dbReference type="PROSITE" id="PS50977">
    <property type="entry name" value="HTH_TETR_2"/>
    <property type="match status" value="1"/>
</dbReference>
<dbReference type="Gene3D" id="1.10.357.10">
    <property type="entry name" value="Tetracycline Repressor, domain 2"/>
    <property type="match status" value="1"/>
</dbReference>
<evidence type="ECO:0000256" key="2">
    <source>
        <dbReference type="ARBA" id="ARBA00023125"/>
    </source>
</evidence>
<keyword evidence="3" id="KW-0804">Transcription</keyword>
<dbReference type="PANTHER" id="PTHR47506:SF1">
    <property type="entry name" value="HTH-TYPE TRANSCRIPTIONAL REGULATOR YJDC"/>
    <property type="match status" value="1"/>
</dbReference>
<proteinExistence type="predicted"/>
<evidence type="ECO:0000313" key="7">
    <source>
        <dbReference type="Proteomes" id="UP000256779"/>
    </source>
</evidence>
<keyword evidence="7" id="KW-1185">Reference proteome</keyword>